<name>A0A8H6DPW8_9HYPO</name>
<protein>
    <submittedName>
        <fullName evidence="2">UDP-n-acetyl-D-mannosamine 6-dehydrogenase</fullName>
    </submittedName>
</protein>
<gene>
    <name evidence="2" type="ORF">FMUND_1931</name>
</gene>
<reference evidence="2 3" key="1">
    <citation type="submission" date="2020-05" db="EMBL/GenBank/DDBJ databases">
        <title>Identification and distribution of gene clusters putatively required for synthesis of sphingolipid metabolism inhibitors in phylogenetically diverse species of the filamentous fungus Fusarium.</title>
        <authorList>
            <person name="Kim H.-S."/>
            <person name="Busman M."/>
            <person name="Brown D.W."/>
            <person name="Divon H."/>
            <person name="Uhlig S."/>
            <person name="Proctor R.H."/>
        </authorList>
    </citation>
    <scope>NUCLEOTIDE SEQUENCE [LARGE SCALE GENOMIC DNA]</scope>
    <source>
        <strain evidence="2 3">NRRL 66235</strain>
    </source>
</reference>
<dbReference type="AlphaFoldDB" id="A0A8H6DPW8"/>
<dbReference type="Proteomes" id="UP000544331">
    <property type="component" value="Unassembled WGS sequence"/>
</dbReference>
<feature type="compositionally biased region" description="Basic and acidic residues" evidence="1">
    <location>
        <begin position="150"/>
        <end position="159"/>
    </location>
</feature>
<feature type="region of interest" description="Disordered" evidence="1">
    <location>
        <begin position="120"/>
        <end position="159"/>
    </location>
</feature>
<organism evidence="2 3">
    <name type="scientific">Fusarium mundagurra</name>
    <dbReference type="NCBI Taxonomy" id="1567541"/>
    <lineage>
        <taxon>Eukaryota</taxon>
        <taxon>Fungi</taxon>
        <taxon>Dikarya</taxon>
        <taxon>Ascomycota</taxon>
        <taxon>Pezizomycotina</taxon>
        <taxon>Sordariomycetes</taxon>
        <taxon>Hypocreomycetidae</taxon>
        <taxon>Hypocreales</taxon>
        <taxon>Nectriaceae</taxon>
        <taxon>Fusarium</taxon>
        <taxon>Fusarium fujikuroi species complex</taxon>
    </lineage>
</organism>
<evidence type="ECO:0000256" key="1">
    <source>
        <dbReference type="SAM" id="MobiDB-lite"/>
    </source>
</evidence>
<evidence type="ECO:0000313" key="2">
    <source>
        <dbReference type="EMBL" id="KAF5723297.1"/>
    </source>
</evidence>
<dbReference type="EMBL" id="JAAOAN010000069">
    <property type="protein sequence ID" value="KAF5723297.1"/>
    <property type="molecule type" value="Genomic_DNA"/>
</dbReference>
<accession>A0A8H6DPW8</accession>
<keyword evidence="3" id="KW-1185">Reference proteome</keyword>
<comment type="caution">
    <text evidence="2">The sequence shown here is derived from an EMBL/GenBank/DDBJ whole genome shotgun (WGS) entry which is preliminary data.</text>
</comment>
<evidence type="ECO:0000313" key="3">
    <source>
        <dbReference type="Proteomes" id="UP000544331"/>
    </source>
</evidence>
<sequence>MRSIPKVASGLDDVIPGSLDAVVHYYGRVFNSIIPIFKPKVAEMCKLYENCQRMMCIAYQDPPLLPNLSLPNKTKSSCCRYILVFSNHAQIQFTRRRIHTVREGNVVGQYFPPRTRCTLAPEEAPESPAKTGGKVIATRGTRRNASPIRDVVDAVGKED</sequence>
<dbReference type="OrthoDB" id="10553141at2759"/>
<proteinExistence type="predicted"/>